<name>A0A7Z0EE88_9MICO</name>
<dbReference type="SFLD" id="SFLDG01129">
    <property type="entry name" value="C1.5:_HAD__Beta-PGM__Phosphata"/>
    <property type="match status" value="1"/>
</dbReference>
<dbReference type="NCBIfam" id="TIGR01509">
    <property type="entry name" value="HAD-SF-IA-v3"/>
    <property type="match status" value="1"/>
</dbReference>
<evidence type="ECO:0000313" key="2">
    <source>
        <dbReference type="EMBL" id="NYJ19307.1"/>
    </source>
</evidence>
<evidence type="ECO:0000256" key="1">
    <source>
        <dbReference type="SAM" id="MobiDB-lite"/>
    </source>
</evidence>
<dbReference type="SUPFAM" id="SSF56784">
    <property type="entry name" value="HAD-like"/>
    <property type="match status" value="1"/>
</dbReference>
<feature type="region of interest" description="Disordered" evidence="1">
    <location>
        <begin position="236"/>
        <end position="256"/>
    </location>
</feature>
<keyword evidence="3" id="KW-1185">Reference proteome</keyword>
<reference evidence="2 3" key="1">
    <citation type="submission" date="2020-07" db="EMBL/GenBank/DDBJ databases">
        <title>Sequencing the genomes of 1000 actinobacteria strains.</title>
        <authorList>
            <person name="Klenk H.-P."/>
        </authorList>
    </citation>
    <scope>NUCLEOTIDE SEQUENCE [LARGE SCALE GENOMIC DNA]</scope>
    <source>
        <strain evidence="2 3">LI1</strain>
    </source>
</reference>
<proteinExistence type="predicted"/>
<feature type="compositionally biased region" description="Polar residues" evidence="1">
    <location>
        <begin position="236"/>
        <end position="245"/>
    </location>
</feature>
<dbReference type="CDD" id="cd07505">
    <property type="entry name" value="HAD_BPGM-like"/>
    <property type="match status" value="1"/>
</dbReference>
<evidence type="ECO:0000313" key="3">
    <source>
        <dbReference type="Proteomes" id="UP000537260"/>
    </source>
</evidence>
<dbReference type="InterPro" id="IPR023214">
    <property type="entry name" value="HAD_sf"/>
</dbReference>
<dbReference type="Gene3D" id="3.40.50.1000">
    <property type="entry name" value="HAD superfamily/HAD-like"/>
    <property type="match status" value="1"/>
</dbReference>
<dbReference type="Proteomes" id="UP000537260">
    <property type="component" value="Unassembled WGS sequence"/>
</dbReference>
<dbReference type="PANTHER" id="PTHR18901">
    <property type="entry name" value="2-DEOXYGLUCOSE-6-PHOSPHATE PHOSPHATASE 2"/>
    <property type="match status" value="1"/>
</dbReference>
<organism evidence="2 3">
    <name type="scientific">Glaciibacter psychrotolerans</name>
    <dbReference type="NCBI Taxonomy" id="670054"/>
    <lineage>
        <taxon>Bacteria</taxon>
        <taxon>Bacillati</taxon>
        <taxon>Actinomycetota</taxon>
        <taxon>Actinomycetes</taxon>
        <taxon>Micrococcales</taxon>
        <taxon>Microbacteriaceae</taxon>
        <taxon>Glaciibacter</taxon>
    </lineage>
</organism>
<dbReference type="PANTHER" id="PTHR18901:SF38">
    <property type="entry name" value="PSEUDOURIDINE-5'-PHOSPHATASE"/>
    <property type="match status" value="1"/>
</dbReference>
<dbReference type="GO" id="GO:0016787">
    <property type="term" value="F:hydrolase activity"/>
    <property type="evidence" value="ECO:0007669"/>
    <property type="project" value="UniProtKB-KW"/>
</dbReference>
<dbReference type="PRINTS" id="PR00413">
    <property type="entry name" value="HADHALOGNASE"/>
</dbReference>
<dbReference type="Gene3D" id="1.10.150.240">
    <property type="entry name" value="Putative phosphatase, domain 2"/>
    <property type="match status" value="1"/>
</dbReference>
<dbReference type="SFLD" id="SFLDS00003">
    <property type="entry name" value="Haloacid_Dehalogenase"/>
    <property type="match status" value="1"/>
</dbReference>
<dbReference type="Pfam" id="PF00702">
    <property type="entry name" value="Hydrolase"/>
    <property type="match status" value="1"/>
</dbReference>
<protein>
    <submittedName>
        <fullName evidence="2">HAD superfamily hydrolase (TIGR01509 family)</fullName>
    </submittedName>
</protein>
<comment type="caution">
    <text evidence="2">The sequence shown here is derived from an EMBL/GenBank/DDBJ whole genome shotgun (WGS) entry which is preliminary data.</text>
</comment>
<dbReference type="InterPro" id="IPR006439">
    <property type="entry name" value="HAD-SF_hydro_IA"/>
</dbReference>
<sequence>MNLIRTNSSLPAAVLWDMDGTIVDTEPYWMLAETELVASFGGTWTHEDCMQMVGNGLEKSAEILQGAGVDMEIDAIVTLLTNRVQEQLNSHGLPWRPGALELLTALSAAGVPMALVTMSLKRMAQQIADKITEQLGESPFATIVAGDMVTDPKPHPEAYLLAADILGVDPVHCIAIEDSVPGLAAAVSAGTIAIGVPHQIALASADDYILWASLAGRGLDDLAELYHDRIGSLDSNHSETITSRPTAHELEDVSRA</sequence>
<feature type="compositionally biased region" description="Basic and acidic residues" evidence="1">
    <location>
        <begin position="246"/>
        <end position="256"/>
    </location>
</feature>
<gene>
    <name evidence="2" type="ORF">HNR05_001098</name>
</gene>
<keyword evidence="2" id="KW-0378">Hydrolase</keyword>
<dbReference type="InterPro" id="IPR036412">
    <property type="entry name" value="HAD-like_sf"/>
</dbReference>
<dbReference type="AlphaFoldDB" id="A0A7Z0EE88"/>
<accession>A0A7Z0EE88</accession>
<dbReference type="InterPro" id="IPR023198">
    <property type="entry name" value="PGP-like_dom2"/>
</dbReference>
<dbReference type="EMBL" id="JACCFM010000001">
    <property type="protein sequence ID" value="NYJ19307.1"/>
    <property type="molecule type" value="Genomic_DNA"/>
</dbReference>